<dbReference type="GO" id="GO:0015421">
    <property type="term" value="F:ABC-type oligopeptide transporter activity"/>
    <property type="evidence" value="ECO:0007669"/>
    <property type="project" value="TreeGrafter"/>
</dbReference>
<feature type="transmembrane region" description="Helical" evidence="9">
    <location>
        <begin position="67"/>
        <end position="91"/>
    </location>
</feature>
<gene>
    <name evidence="12" type="ORF">FYJ78_08005</name>
</gene>
<dbReference type="GO" id="GO:0005524">
    <property type="term" value="F:ATP binding"/>
    <property type="evidence" value="ECO:0007669"/>
    <property type="project" value="UniProtKB-KW"/>
</dbReference>
<feature type="transmembrane region" description="Helical" evidence="9">
    <location>
        <begin position="242"/>
        <end position="269"/>
    </location>
</feature>
<dbReference type="Proteomes" id="UP000430222">
    <property type="component" value="Unassembled WGS sequence"/>
</dbReference>
<evidence type="ECO:0000256" key="1">
    <source>
        <dbReference type="ARBA" id="ARBA00004651"/>
    </source>
</evidence>
<keyword evidence="2" id="KW-0813">Transport</keyword>
<keyword evidence="8 9" id="KW-0472">Membrane</keyword>
<dbReference type="Gene3D" id="1.20.1560.10">
    <property type="entry name" value="ABC transporter type 1, transmembrane domain"/>
    <property type="match status" value="1"/>
</dbReference>
<evidence type="ECO:0000259" key="10">
    <source>
        <dbReference type="PROSITE" id="PS50893"/>
    </source>
</evidence>
<dbReference type="Pfam" id="PF00664">
    <property type="entry name" value="ABC_membrane"/>
    <property type="match status" value="1"/>
</dbReference>
<dbReference type="InterPro" id="IPR027417">
    <property type="entry name" value="P-loop_NTPase"/>
</dbReference>
<name>A0A6I2UXN6_9FIRM</name>
<feature type="transmembrane region" description="Helical" evidence="9">
    <location>
        <begin position="167"/>
        <end position="185"/>
    </location>
</feature>
<dbReference type="EMBL" id="VUNL01000008">
    <property type="protein sequence ID" value="MSV25125.1"/>
    <property type="molecule type" value="Genomic_DNA"/>
</dbReference>
<accession>A0A6I2UXN6</accession>
<organism evidence="12 13">
    <name type="scientific">Selenomonas montiformis</name>
    <dbReference type="NCBI Taxonomy" id="2652285"/>
    <lineage>
        <taxon>Bacteria</taxon>
        <taxon>Bacillati</taxon>
        <taxon>Bacillota</taxon>
        <taxon>Negativicutes</taxon>
        <taxon>Selenomonadales</taxon>
        <taxon>Selenomonadaceae</taxon>
        <taxon>Selenomonas</taxon>
    </lineage>
</organism>
<dbReference type="PROSITE" id="PS50893">
    <property type="entry name" value="ABC_TRANSPORTER_2"/>
    <property type="match status" value="1"/>
</dbReference>
<dbReference type="InterPro" id="IPR003593">
    <property type="entry name" value="AAA+_ATPase"/>
</dbReference>
<evidence type="ECO:0000313" key="12">
    <source>
        <dbReference type="EMBL" id="MSV25125.1"/>
    </source>
</evidence>
<dbReference type="SMART" id="SM00382">
    <property type="entry name" value="AAA"/>
    <property type="match status" value="1"/>
</dbReference>
<dbReference type="GO" id="GO:0016887">
    <property type="term" value="F:ATP hydrolysis activity"/>
    <property type="evidence" value="ECO:0007669"/>
    <property type="project" value="InterPro"/>
</dbReference>
<protein>
    <submittedName>
        <fullName evidence="12">ABC transporter ATP-binding protein</fullName>
    </submittedName>
</protein>
<dbReference type="AlphaFoldDB" id="A0A6I2UXN6"/>
<evidence type="ECO:0000256" key="9">
    <source>
        <dbReference type="SAM" id="Phobius"/>
    </source>
</evidence>
<comment type="caution">
    <text evidence="12">The sequence shown here is derived from an EMBL/GenBank/DDBJ whole genome shotgun (WGS) entry which is preliminary data.</text>
</comment>
<keyword evidence="7 9" id="KW-1133">Transmembrane helix</keyword>
<sequence>MVFREDVMIRYLYPYRYQASLAVFLMIAEVLVDLYQPRMMASIVDEGILGAGRGGVPDPEFVLRTGLAMALVVLLGGGCGIAGGICVNFCAQHFGNDVRKACFRRILSFSMEQVDFFHTGGLITRMTSDTAQVQTMVSTALRGVVRSLTFLCVGTAALLTLDIHFSLVTMLAIPVILLEVSVIVWKSNPLFRLWQQKIDGLNQIMQEDIRGARVIKGYHQEKRENLRFGVANEDLADTQLRVLMIISCMLPLANIVMNAAIAAVIYVGALDAASGRIMPGTIMAALTYIVQILNGLLMFAMILQLFARGLTSKRRLQEILDQGNDVDGDGCALPAGRNNAAYAVELRHVFFHYPGQQEDVLSDISLSVRPGEMLAVVGATGAGKSTLIRLLLRFYPATSGSIRVFDTDIRDYSVHELRRKITVVLQRTDLFSLTIRDNIVWGCDDFSERSVREAARIAQAEAFILRQPEGYDTMVSEGGMSLSGGQRQRLAIARAIVRRPDILVFDDSTSALDMRTEAALFRDLDGYAQRRQAEGHPLTRIVVAQRIATARHAERIAVLDHGRLIGCGTHEELLTDCPLYQEICASQSQTEEAVIPHG</sequence>
<feature type="domain" description="ABC transmembrane type-1" evidence="11">
    <location>
        <begin position="21"/>
        <end position="308"/>
    </location>
</feature>
<feature type="transmembrane region" description="Helical" evidence="9">
    <location>
        <begin position="281"/>
        <end position="307"/>
    </location>
</feature>
<dbReference type="InterPro" id="IPR003439">
    <property type="entry name" value="ABC_transporter-like_ATP-bd"/>
</dbReference>
<dbReference type="InterPro" id="IPR036640">
    <property type="entry name" value="ABC1_TM_sf"/>
</dbReference>
<dbReference type="PROSITE" id="PS00211">
    <property type="entry name" value="ABC_TRANSPORTER_1"/>
    <property type="match status" value="1"/>
</dbReference>
<evidence type="ECO:0000256" key="6">
    <source>
        <dbReference type="ARBA" id="ARBA00022840"/>
    </source>
</evidence>
<keyword evidence="6 12" id="KW-0067">ATP-binding</keyword>
<dbReference type="PANTHER" id="PTHR43394:SF1">
    <property type="entry name" value="ATP-BINDING CASSETTE SUB-FAMILY B MEMBER 10, MITOCHONDRIAL"/>
    <property type="match status" value="1"/>
</dbReference>
<evidence type="ECO:0000313" key="13">
    <source>
        <dbReference type="Proteomes" id="UP000430222"/>
    </source>
</evidence>
<dbReference type="CDD" id="cd18548">
    <property type="entry name" value="ABC_6TM_Tm287_like"/>
    <property type="match status" value="1"/>
</dbReference>
<keyword evidence="3" id="KW-1003">Cell membrane</keyword>
<comment type="subcellular location">
    <subcellularLocation>
        <location evidence="1">Cell membrane</location>
        <topology evidence="1">Multi-pass membrane protein</topology>
    </subcellularLocation>
</comment>
<dbReference type="InterPro" id="IPR039421">
    <property type="entry name" value="Type_1_exporter"/>
</dbReference>
<dbReference type="SUPFAM" id="SSF90123">
    <property type="entry name" value="ABC transporter transmembrane region"/>
    <property type="match status" value="1"/>
</dbReference>
<feature type="domain" description="ABC transporter" evidence="10">
    <location>
        <begin position="344"/>
        <end position="586"/>
    </location>
</feature>
<evidence type="ECO:0000256" key="7">
    <source>
        <dbReference type="ARBA" id="ARBA00022989"/>
    </source>
</evidence>
<evidence type="ECO:0000259" key="11">
    <source>
        <dbReference type="PROSITE" id="PS50929"/>
    </source>
</evidence>
<dbReference type="GO" id="GO:0005886">
    <property type="term" value="C:plasma membrane"/>
    <property type="evidence" value="ECO:0007669"/>
    <property type="project" value="UniProtKB-SubCell"/>
</dbReference>
<dbReference type="Pfam" id="PF00005">
    <property type="entry name" value="ABC_tran"/>
    <property type="match status" value="1"/>
</dbReference>
<feature type="transmembrane region" description="Helical" evidence="9">
    <location>
        <begin position="12"/>
        <end position="32"/>
    </location>
</feature>
<dbReference type="Gene3D" id="3.40.50.300">
    <property type="entry name" value="P-loop containing nucleotide triphosphate hydrolases"/>
    <property type="match status" value="1"/>
</dbReference>
<evidence type="ECO:0000256" key="2">
    <source>
        <dbReference type="ARBA" id="ARBA00022448"/>
    </source>
</evidence>
<keyword evidence="5" id="KW-0547">Nucleotide-binding</keyword>
<dbReference type="PANTHER" id="PTHR43394">
    <property type="entry name" value="ATP-DEPENDENT PERMEASE MDL1, MITOCHONDRIAL"/>
    <property type="match status" value="1"/>
</dbReference>
<dbReference type="InterPro" id="IPR017871">
    <property type="entry name" value="ABC_transporter-like_CS"/>
</dbReference>
<evidence type="ECO:0000256" key="4">
    <source>
        <dbReference type="ARBA" id="ARBA00022692"/>
    </source>
</evidence>
<keyword evidence="4 9" id="KW-0812">Transmembrane</keyword>
<dbReference type="SUPFAM" id="SSF52540">
    <property type="entry name" value="P-loop containing nucleoside triphosphate hydrolases"/>
    <property type="match status" value="1"/>
</dbReference>
<dbReference type="PROSITE" id="PS50929">
    <property type="entry name" value="ABC_TM1F"/>
    <property type="match status" value="1"/>
</dbReference>
<evidence type="ECO:0000256" key="3">
    <source>
        <dbReference type="ARBA" id="ARBA00022475"/>
    </source>
</evidence>
<feature type="transmembrane region" description="Helical" evidence="9">
    <location>
        <begin position="143"/>
        <end position="161"/>
    </location>
</feature>
<evidence type="ECO:0000256" key="8">
    <source>
        <dbReference type="ARBA" id="ARBA00023136"/>
    </source>
</evidence>
<proteinExistence type="predicted"/>
<reference evidence="12 13" key="1">
    <citation type="submission" date="2019-08" db="EMBL/GenBank/DDBJ databases">
        <title>In-depth cultivation of the pig gut microbiome towards novel bacterial diversity and tailored functional studies.</title>
        <authorList>
            <person name="Wylensek D."/>
            <person name="Hitch T.C.A."/>
            <person name="Clavel T."/>
        </authorList>
    </citation>
    <scope>NUCLEOTIDE SEQUENCE [LARGE SCALE GENOMIC DNA]</scope>
    <source>
        <strain evidence="13">WCA-380-WT-3B3</strain>
    </source>
</reference>
<dbReference type="InterPro" id="IPR011527">
    <property type="entry name" value="ABC1_TM_dom"/>
</dbReference>
<evidence type="ECO:0000256" key="5">
    <source>
        <dbReference type="ARBA" id="ARBA00022741"/>
    </source>
</evidence>
<keyword evidence="13" id="KW-1185">Reference proteome</keyword>
<dbReference type="FunFam" id="3.40.50.300:FF:000221">
    <property type="entry name" value="Multidrug ABC transporter ATP-binding protein"/>
    <property type="match status" value="1"/>
</dbReference>